<dbReference type="GO" id="GO:0005509">
    <property type="term" value="F:calcium ion binding"/>
    <property type="evidence" value="ECO:0007669"/>
    <property type="project" value="InterPro"/>
</dbReference>
<dbReference type="FunCoup" id="A0A200QP53">
    <property type="interactions" value="989"/>
</dbReference>
<keyword evidence="3" id="KW-0934">Plastid</keyword>
<dbReference type="PANTHER" id="PTHR33399:SF5">
    <property type="entry name" value="PHOTOSYNTHETIC NDH SUBUNIT OF LUMENAL LOCATION 2, CHLOROPLASTIC"/>
    <property type="match status" value="1"/>
</dbReference>
<dbReference type="GO" id="GO:0019898">
    <property type="term" value="C:extrinsic component of membrane"/>
    <property type="evidence" value="ECO:0007669"/>
    <property type="project" value="InterPro"/>
</dbReference>
<dbReference type="Pfam" id="PF05757">
    <property type="entry name" value="PsbQ"/>
    <property type="match status" value="1"/>
</dbReference>
<dbReference type="FunFam" id="1.20.120.290:FF:000002">
    <property type="entry name" value="Photosynthetic NDH subunit of lumenal location 2, chloroplastic"/>
    <property type="match status" value="1"/>
</dbReference>
<comment type="caution">
    <text evidence="8">The sequence shown here is derived from an EMBL/GenBank/DDBJ whole genome shotgun (WGS) entry which is preliminary data.</text>
</comment>
<proteinExistence type="inferred from homology"/>
<dbReference type="GO" id="GO:0009535">
    <property type="term" value="C:chloroplast thylakoid membrane"/>
    <property type="evidence" value="ECO:0007669"/>
    <property type="project" value="UniProtKB-SubCell"/>
</dbReference>
<dbReference type="InterPro" id="IPR008797">
    <property type="entry name" value="PSII_PsbQ"/>
</dbReference>
<reference evidence="8 9" key="1">
    <citation type="journal article" date="2017" name="Mol. Plant">
        <title>The Genome of Medicinal Plant Macleaya cordata Provides New Insights into Benzylisoquinoline Alkaloids Metabolism.</title>
        <authorList>
            <person name="Liu X."/>
            <person name="Liu Y."/>
            <person name="Huang P."/>
            <person name="Ma Y."/>
            <person name="Qing Z."/>
            <person name="Tang Q."/>
            <person name="Cao H."/>
            <person name="Cheng P."/>
            <person name="Zheng Y."/>
            <person name="Yuan Z."/>
            <person name="Zhou Y."/>
            <person name="Liu J."/>
            <person name="Tang Z."/>
            <person name="Zhuo Y."/>
            <person name="Zhang Y."/>
            <person name="Yu L."/>
            <person name="Huang J."/>
            <person name="Yang P."/>
            <person name="Peng Q."/>
            <person name="Zhang J."/>
            <person name="Jiang W."/>
            <person name="Zhang Z."/>
            <person name="Lin K."/>
            <person name="Ro D.K."/>
            <person name="Chen X."/>
            <person name="Xiong X."/>
            <person name="Shang Y."/>
            <person name="Huang S."/>
            <person name="Zeng J."/>
        </authorList>
    </citation>
    <scope>NUCLEOTIDE SEQUENCE [LARGE SCALE GENOMIC DNA]</scope>
    <source>
        <strain evidence="9">cv. BLH2017</strain>
        <tissue evidence="8">Root</tissue>
    </source>
</reference>
<protein>
    <submittedName>
        <fullName evidence="8">Photosystem II PsbQ</fullName>
    </submittedName>
</protein>
<gene>
    <name evidence="8" type="ORF">BVC80_1779g15</name>
</gene>
<evidence type="ECO:0000256" key="7">
    <source>
        <dbReference type="ARBA" id="ARBA00035649"/>
    </source>
</evidence>
<evidence type="ECO:0000313" key="8">
    <source>
        <dbReference type="EMBL" id="OVA12246.1"/>
    </source>
</evidence>
<keyword evidence="5" id="KW-0793">Thylakoid</keyword>
<dbReference type="GO" id="GO:0009767">
    <property type="term" value="P:photosynthetic electron transport chain"/>
    <property type="evidence" value="ECO:0007669"/>
    <property type="project" value="TreeGrafter"/>
</dbReference>
<dbReference type="EMBL" id="MVGT01001410">
    <property type="protein sequence ID" value="OVA12246.1"/>
    <property type="molecule type" value="Genomic_DNA"/>
</dbReference>
<dbReference type="InterPro" id="IPR054099">
    <property type="entry name" value="PSII_PsbQ_pln"/>
</dbReference>
<dbReference type="InterPro" id="IPR023222">
    <property type="entry name" value="PsbQ-like_dom_sf"/>
</dbReference>
<keyword evidence="6" id="KW-0472">Membrane</keyword>
<dbReference type="SUPFAM" id="SSF101112">
    <property type="entry name" value="Oxygen-evolving enhancer protein 3"/>
    <property type="match status" value="1"/>
</dbReference>
<evidence type="ECO:0000313" key="9">
    <source>
        <dbReference type="Proteomes" id="UP000195402"/>
    </source>
</evidence>
<dbReference type="OrthoDB" id="1877844at2759"/>
<dbReference type="GO" id="GO:0009654">
    <property type="term" value="C:photosystem II oxygen evolving complex"/>
    <property type="evidence" value="ECO:0007669"/>
    <property type="project" value="InterPro"/>
</dbReference>
<evidence type="ECO:0000256" key="6">
    <source>
        <dbReference type="ARBA" id="ARBA00023136"/>
    </source>
</evidence>
<keyword evidence="2" id="KW-0150">Chloroplast</keyword>
<dbReference type="AlphaFoldDB" id="A0A200QP53"/>
<accession>A0A200QP53</accession>
<organism evidence="8 9">
    <name type="scientific">Macleaya cordata</name>
    <name type="common">Five-seeded plume-poppy</name>
    <name type="synonym">Bocconia cordata</name>
    <dbReference type="NCBI Taxonomy" id="56857"/>
    <lineage>
        <taxon>Eukaryota</taxon>
        <taxon>Viridiplantae</taxon>
        <taxon>Streptophyta</taxon>
        <taxon>Embryophyta</taxon>
        <taxon>Tracheophyta</taxon>
        <taxon>Spermatophyta</taxon>
        <taxon>Magnoliopsida</taxon>
        <taxon>Ranunculales</taxon>
        <taxon>Papaveraceae</taxon>
        <taxon>Papaveroideae</taxon>
        <taxon>Macleaya</taxon>
    </lineage>
</organism>
<evidence type="ECO:0000256" key="1">
    <source>
        <dbReference type="ARBA" id="ARBA00004334"/>
    </source>
</evidence>
<name>A0A200QP53_MACCD</name>
<evidence type="ECO:0000256" key="4">
    <source>
        <dbReference type="ARBA" id="ARBA00022946"/>
    </source>
</evidence>
<keyword evidence="9" id="KW-1185">Reference proteome</keyword>
<keyword evidence="4" id="KW-0809">Transit peptide</keyword>
<dbReference type="Gene3D" id="1.20.120.290">
    <property type="entry name" value="Oxygen-evolving enhancer protein 3 (PsbQ), four-helix up-down bundle"/>
    <property type="match status" value="1"/>
</dbReference>
<dbReference type="PANTHER" id="PTHR33399">
    <property type="entry name" value="OXYGEN-EVOLVING ENHANCER PROTEIN 3-1, CHLOROPLASTIC"/>
    <property type="match status" value="1"/>
</dbReference>
<evidence type="ECO:0000256" key="3">
    <source>
        <dbReference type="ARBA" id="ARBA00022640"/>
    </source>
</evidence>
<dbReference type="Proteomes" id="UP000195402">
    <property type="component" value="Unassembled WGS sequence"/>
</dbReference>
<comment type="similarity">
    <text evidence="7">Belongs to the PsbQ family.</text>
</comment>
<sequence length="227" mass="26025">MAEAINIGFTMTTTPHFINTSSLQTTRTDQINPFSKSYCRIGSWSRLNSNCWHQNSHRNRSTPIARLAEENPSTGRRKIISTILTASLALGGLQLTTPVVALAEAWGTRSFIKERFFEPGLSPEDAVARIRQTAEGLHSMREMLETMSWRYVIFYIRLKQAYLSQDLKNAMTTLPESRRKSYVKTANELVDNMAEFDYYVRTPKVYESYIYYEKTLKSLDDLVALLA</sequence>
<dbReference type="InParanoid" id="A0A200QP53"/>
<comment type="subcellular location">
    <subcellularLocation>
        <location evidence="1">Plastid</location>
        <location evidence="1">Chloroplast thylakoid membrane</location>
    </subcellularLocation>
</comment>
<dbReference type="STRING" id="56857.A0A200QP53"/>
<evidence type="ECO:0000256" key="5">
    <source>
        <dbReference type="ARBA" id="ARBA00023078"/>
    </source>
</evidence>
<evidence type="ECO:0000256" key="2">
    <source>
        <dbReference type="ARBA" id="ARBA00022528"/>
    </source>
</evidence>